<evidence type="ECO:0000313" key="3">
    <source>
        <dbReference type="EMBL" id="WVZ95706.1"/>
    </source>
</evidence>
<dbReference type="Proteomes" id="UP001341281">
    <property type="component" value="Chromosome 10"/>
</dbReference>
<dbReference type="AlphaFoldDB" id="A0AAQ3XDB6"/>
<keyword evidence="2" id="KW-0812">Transmembrane</keyword>
<feature type="non-terminal residue" evidence="3">
    <location>
        <position position="1"/>
    </location>
</feature>
<organism evidence="3 4">
    <name type="scientific">Paspalum notatum var. saurae</name>
    <dbReference type="NCBI Taxonomy" id="547442"/>
    <lineage>
        <taxon>Eukaryota</taxon>
        <taxon>Viridiplantae</taxon>
        <taxon>Streptophyta</taxon>
        <taxon>Embryophyta</taxon>
        <taxon>Tracheophyta</taxon>
        <taxon>Spermatophyta</taxon>
        <taxon>Magnoliopsida</taxon>
        <taxon>Liliopsida</taxon>
        <taxon>Poales</taxon>
        <taxon>Poaceae</taxon>
        <taxon>PACMAD clade</taxon>
        <taxon>Panicoideae</taxon>
        <taxon>Andropogonodae</taxon>
        <taxon>Paspaleae</taxon>
        <taxon>Paspalinae</taxon>
        <taxon>Paspalum</taxon>
    </lineage>
</organism>
<evidence type="ECO:0000256" key="2">
    <source>
        <dbReference type="SAM" id="Phobius"/>
    </source>
</evidence>
<sequence length="134" mass="14967">FAIEHSCDEKDAVCDQKTAEAVMVSAAGDRGTQLASSSRGEEKGGDAEKRKPLKVAMEAMLMGLKCLLRRMNLLLTIIAAAMLSQLGTTFLALSRLICYLRTMDFLMWAHYNALFRQEMLKFWSDSDIELILAN</sequence>
<reference evidence="3 4" key="1">
    <citation type="submission" date="2024-02" db="EMBL/GenBank/DDBJ databases">
        <title>High-quality chromosome-scale genome assembly of Pensacola bahiagrass (Paspalum notatum Flugge var. saurae).</title>
        <authorList>
            <person name="Vega J.M."/>
            <person name="Podio M."/>
            <person name="Orjuela J."/>
            <person name="Siena L.A."/>
            <person name="Pessino S.C."/>
            <person name="Combes M.C."/>
            <person name="Mariac C."/>
            <person name="Albertini E."/>
            <person name="Pupilli F."/>
            <person name="Ortiz J.P.A."/>
            <person name="Leblanc O."/>
        </authorList>
    </citation>
    <scope>NUCLEOTIDE SEQUENCE [LARGE SCALE GENOMIC DNA]</scope>
    <source>
        <strain evidence="3">R1</strain>
        <tissue evidence="3">Leaf</tissue>
    </source>
</reference>
<evidence type="ECO:0000313" key="4">
    <source>
        <dbReference type="Proteomes" id="UP001341281"/>
    </source>
</evidence>
<gene>
    <name evidence="3" type="ORF">U9M48_041437</name>
</gene>
<evidence type="ECO:0000256" key="1">
    <source>
        <dbReference type="SAM" id="MobiDB-lite"/>
    </source>
</evidence>
<name>A0AAQ3XDB6_PASNO</name>
<keyword evidence="2" id="KW-0472">Membrane</keyword>
<feature type="compositionally biased region" description="Basic and acidic residues" evidence="1">
    <location>
        <begin position="39"/>
        <end position="49"/>
    </location>
</feature>
<feature type="region of interest" description="Disordered" evidence="1">
    <location>
        <begin position="28"/>
        <end position="49"/>
    </location>
</feature>
<feature type="transmembrane region" description="Helical" evidence="2">
    <location>
        <begin position="72"/>
        <end position="93"/>
    </location>
</feature>
<keyword evidence="4" id="KW-1185">Reference proteome</keyword>
<proteinExistence type="predicted"/>
<accession>A0AAQ3XDB6</accession>
<keyword evidence="2" id="KW-1133">Transmembrane helix</keyword>
<protein>
    <submittedName>
        <fullName evidence="3">Uncharacterized protein</fullName>
    </submittedName>
</protein>
<dbReference type="EMBL" id="CP144754">
    <property type="protein sequence ID" value="WVZ95706.1"/>
    <property type="molecule type" value="Genomic_DNA"/>
</dbReference>